<dbReference type="OrthoDB" id="3219854at2759"/>
<protein>
    <recommendedName>
        <fullName evidence="2">DUF6535 domain-containing protein</fullName>
    </recommendedName>
</protein>
<dbReference type="Pfam" id="PF20153">
    <property type="entry name" value="DUF6535"/>
    <property type="match status" value="1"/>
</dbReference>
<feature type="transmembrane region" description="Helical" evidence="1">
    <location>
        <begin position="74"/>
        <end position="100"/>
    </location>
</feature>
<feature type="transmembrane region" description="Helical" evidence="1">
    <location>
        <begin position="172"/>
        <end position="192"/>
    </location>
</feature>
<keyword evidence="1" id="KW-0812">Transmembrane</keyword>
<feature type="transmembrane region" description="Helical" evidence="1">
    <location>
        <begin position="141"/>
        <end position="166"/>
    </location>
</feature>
<dbReference type="OMA" id="LSAIWIN"/>
<evidence type="ECO:0000313" key="3">
    <source>
        <dbReference type="EMBL" id="PCH39597.1"/>
    </source>
</evidence>
<dbReference type="AlphaFoldDB" id="A0A2H3JTZ6"/>
<name>A0A2H3JTZ6_WOLCO</name>
<dbReference type="InterPro" id="IPR045338">
    <property type="entry name" value="DUF6535"/>
</dbReference>
<feature type="non-terminal residue" evidence="3">
    <location>
        <position position="1"/>
    </location>
</feature>
<organism evidence="3 4">
    <name type="scientific">Wolfiporia cocos (strain MD-104)</name>
    <name type="common">Brown rot fungus</name>
    <dbReference type="NCBI Taxonomy" id="742152"/>
    <lineage>
        <taxon>Eukaryota</taxon>
        <taxon>Fungi</taxon>
        <taxon>Dikarya</taxon>
        <taxon>Basidiomycota</taxon>
        <taxon>Agaricomycotina</taxon>
        <taxon>Agaricomycetes</taxon>
        <taxon>Polyporales</taxon>
        <taxon>Phaeolaceae</taxon>
        <taxon>Wolfiporia</taxon>
    </lineage>
</organism>
<feature type="domain" description="DUF6535" evidence="2">
    <location>
        <begin position="2"/>
        <end position="162"/>
    </location>
</feature>
<keyword evidence="4" id="KW-1185">Reference proteome</keyword>
<reference evidence="3 4" key="1">
    <citation type="journal article" date="2012" name="Science">
        <title>The Paleozoic origin of enzymatic lignin decomposition reconstructed from 31 fungal genomes.</title>
        <authorList>
            <person name="Floudas D."/>
            <person name="Binder M."/>
            <person name="Riley R."/>
            <person name="Barry K."/>
            <person name="Blanchette R.A."/>
            <person name="Henrissat B."/>
            <person name="Martinez A.T."/>
            <person name="Otillar R."/>
            <person name="Spatafora J.W."/>
            <person name="Yadav J.S."/>
            <person name="Aerts A."/>
            <person name="Benoit I."/>
            <person name="Boyd A."/>
            <person name="Carlson A."/>
            <person name="Copeland A."/>
            <person name="Coutinho P.M."/>
            <person name="de Vries R.P."/>
            <person name="Ferreira P."/>
            <person name="Findley K."/>
            <person name="Foster B."/>
            <person name="Gaskell J."/>
            <person name="Glotzer D."/>
            <person name="Gorecki P."/>
            <person name="Heitman J."/>
            <person name="Hesse C."/>
            <person name="Hori C."/>
            <person name="Igarashi K."/>
            <person name="Jurgens J.A."/>
            <person name="Kallen N."/>
            <person name="Kersten P."/>
            <person name="Kohler A."/>
            <person name="Kuees U."/>
            <person name="Kumar T.K.A."/>
            <person name="Kuo A."/>
            <person name="LaButti K."/>
            <person name="Larrondo L.F."/>
            <person name="Lindquist E."/>
            <person name="Ling A."/>
            <person name="Lombard V."/>
            <person name="Lucas S."/>
            <person name="Lundell T."/>
            <person name="Martin R."/>
            <person name="McLaughlin D.J."/>
            <person name="Morgenstern I."/>
            <person name="Morin E."/>
            <person name="Murat C."/>
            <person name="Nagy L.G."/>
            <person name="Nolan M."/>
            <person name="Ohm R.A."/>
            <person name="Patyshakuliyeva A."/>
            <person name="Rokas A."/>
            <person name="Ruiz-Duenas F.J."/>
            <person name="Sabat G."/>
            <person name="Salamov A."/>
            <person name="Samejima M."/>
            <person name="Schmutz J."/>
            <person name="Slot J.C."/>
            <person name="St John F."/>
            <person name="Stenlid J."/>
            <person name="Sun H."/>
            <person name="Sun S."/>
            <person name="Syed K."/>
            <person name="Tsang A."/>
            <person name="Wiebenga A."/>
            <person name="Young D."/>
            <person name="Pisabarro A."/>
            <person name="Eastwood D.C."/>
            <person name="Martin F."/>
            <person name="Cullen D."/>
            <person name="Grigoriev I.V."/>
            <person name="Hibbett D.S."/>
        </authorList>
    </citation>
    <scope>NUCLEOTIDE SEQUENCE [LARGE SCALE GENOMIC DNA]</scope>
    <source>
        <strain evidence="3 4">MD-104</strain>
    </source>
</reference>
<evidence type="ECO:0000259" key="2">
    <source>
        <dbReference type="Pfam" id="PF20153"/>
    </source>
</evidence>
<evidence type="ECO:0000256" key="1">
    <source>
        <dbReference type="SAM" id="Phobius"/>
    </source>
</evidence>
<dbReference type="EMBL" id="KB468020">
    <property type="protein sequence ID" value="PCH39597.1"/>
    <property type="molecule type" value="Genomic_DNA"/>
</dbReference>
<sequence>DILVKGALFSAVLTAFLIDSYQDLKPQPPSESTIILRQISAQLASFRAHAGYMNSAQPSFDDSPIGAEIKHPSLAVIIINALWFSALVCSLSSVSIGIAVRQWLNHHDNEPIGVDPLVSVRIWHVRHEAYMHWHIAGLVDLLPILLQASLVLFSIGLIVLLCSLHPAVGDIIMAQTAVLWMVLFLTTISPSLRRRCSYKSPQELWIIQVIYCRVSVPQMHL</sequence>
<accession>A0A2H3JTZ6</accession>
<gene>
    <name evidence="3" type="ORF">WOLCODRAFT_85943</name>
</gene>
<proteinExistence type="predicted"/>
<keyword evidence="1" id="KW-0472">Membrane</keyword>
<keyword evidence="1" id="KW-1133">Transmembrane helix</keyword>
<evidence type="ECO:0000313" key="4">
    <source>
        <dbReference type="Proteomes" id="UP000218811"/>
    </source>
</evidence>
<dbReference type="Proteomes" id="UP000218811">
    <property type="component" value="Unassembled WGS sequence"/>
</dbReference>